<evidence type="ECO:0000256" key="2">
    <source>
        <dbReference type="ARBA" id="ARBA00022552"/>
    </source>
</evidence>
<reference evidence="4" key="1">
    <citation type="journal article" date="2017" name="Front. Plant Sci.">
        <title>Climate Clever Clovers: New Paradigm to Reduce the Environmental Footprint of Ruminants by Breeding Low Methanogenic Forages Utilizing Haplotype Variation.</title>
        <authorList>
            <person name="Kaur P."/>
            <person name="Appels R."/>
            <person name="Bayer P.E."/>
            <person name="Keeble-Gagnere G."/>
            <person name="Wang J."/>
            <person name="Hirakawa H."/>
            <person name="Shirasawa K."/>
            <person name="Vercoe P."/>
            <person name="Stefanova K."/>
            <person name="Durmic Z."/>
            <person name="Nichols P."/>
            <person name="Revell C."/>
            <person name="Isobe S.N."/>
            <person name="Edwards D."/>
            <person name="Erskine W."/>
        </authorList>
    </citation>
    <scope>NUCLEOTIDE SEQUENCE [LARGE SCALE GENOMIC DNA]</scope>
    <source>
        <strain evidence="4">cv. Daliak</strain>
    </source>
</reference>
<comment type="similarity">
    <text evidence="1">Belongs to the TSR2 family.</text>
</comment>
<evidence type="ECO:0000313" key="3">
    <source>
        <dbReference type="EMBL" id="GAU22688.1"/>
    </source>
</evidence>
<protein>
    <submittedName>
        <fullName evidence="3">Uncharacterized protein</fullName>
    </submittedName>
</protein>
<evidence type="ECO:0000313" key="4">
    <source>
        <dbReference type="Proteomes" id="UP000242715"/>
    </source>
</evidence>
<keyword evidence="4" id="KW-1185">Reference proteome</keyword>
<proteinExistence type="inferred from homology"/>
<dbReference type="GO" id="GO:0006364">
    <property type="term" value="P:rRNA processing"/>
    <property type="evidence" value="ECO:0007669"/>
    <property type="project" value="UniProtKB-KW"/>
</dbReference>
<dbReference type="InterPro" id="IPR019398">
    <property type="entry name" value="Pre-rRNA_process_TSR2"/>
</dbReference>
<dbReference type="Proteomes" id="UP000242715">
    <property type="component" value="Unassembled WGS sequence"/>
</dbReference>
<accession>A0A2Z6LWS3</accession>
<organism evidence="3 4">
    <name type="scientific">Trifolium subterraneum</name>
    <name type="common">Subterranean clover</name>
    <dbReference type="NCBI Taxonomy" id="3900"/>
    <lineage>
        <taxon>Eukaryota</taxon>
        <taxon>Viridiplantae</taxon>
        <taxon>Streptophyta</taxon>
        <taxon>Embryophyta</taxon>
        <taxon>Tracheophyta</taxon>
        <taxon>Spermatophyta</taxon>
        <taxon>Magnoliopsida</taxon>
        <taxon>eudicotyledons</taxon>
        <taxon>Gunneridae</taxon>
        <taxon>Pentapetalae</taxon>
        <taxon>rosids</taxon>
        <taxon>fabids</taxon>
        <taxon>Fabales</taxon>
        <taxon>Fabaceae</taxon>
        <taxon>Papilionoideae</taxon>
        <taxon>50 kb inversion clade</taxon>
        <taxon>NPAAA clade</taxon>
        <taxon>Hologalegina</taxon>
        <taxon>IRL clade</taxon>
        <taxon>Trifolieae</taxon>
        <taxon>Trifolium</taxon>
    </lineage>
</organism>
<dbReference type="EMBL" id="DF973251">
    <property type="protein sequence ID" value="GAU22688.1"/>
    <property type="molecule type" value="Genomic_DNA"/>
</dbReference>
<name>A0A2Z6LWS3_TRISU</name>
<dbReference type="PANTHER" id="PTHR21250">
    <property type="entry name" value="PRE-RRNA-PROCESSING PROTEIN TSR2 HOMOLOG"/>
    <property type="match status" value="1"/>
</dbReference>
<evidence type="ECO:0000256" key="1">
    <source>
        <dbReference type="ARBA" id="ARBA00006524"/>
    </source>
</evidence>
<sequence>MEDGSRVLLLPCNEGEESMKVFREGIGLAFNFWWRVRWYVKLGCFEHDPLLTFHSFCDCLFSCFIRSKHPLSIPSALRSHLVSFFCSFDNTIQEFSDQLVAMYQECLQGDFSSIHIIKEANARPRMWRQVNKFEMEKDNDLDPIRKSIFRHVWQTWSFKKTIMKANLSLSLLSLTQYESKSGTETPSVEIIKEEANVSSHLMQKQANSSEMDGSRVLQGDSMRVFKEGLNLFVKKLWVDHVFVKAECGSNSSLMLQDLADDILFWFTQTITKKLMVMYEECLESNFSSVEILREESLSWASCSILSNDITGEWFWNESS</sequence>
<gene>
    <name evidence="3" type="ORF">TSUD_235100</name>
</gene>
<dbReference type="OrthoDB" id="263560at2759"/>
<keyword evidence="2" id="KW-0698">rRNA processing</keyword>
<dbReference type="AlphaFoldDB" id="A0A2Z6LWS3"/>